<sequence length="137" mass="15709">MSENSYPRKYYADLGLTPGATAAQIKAAYHRLALLHHPDKQGLGCKGDASEFRKVQEAYEKLYEAKVREENHNATHKKNNTDVDSRPFNVFNPRRQARPPTPEPVRTPDIPTPTTKRPYSYSPKFKFHNVGSEMEEH</sequence>
<protein>
    <submittedName>
        <fullName evidence="3">Chaperone protein</fullName>
    </submittedName>
</protein>
<dbReference type="InterPro" id="IPR050817">
    <property type="entry name" value="DjlA_DnaK_co-chaperone"/>
</dbReference>
<evidence type="ECO:0000313" key="3">
    <source>
        <dbReference type="EMBL" id="KAF9731732.1"/>
    </source>
</evidence>
<dbReference type="CDD" id="cd06257">
    <property type="entry name" value="DnaJ"/>
    <property type="match status" value="1"/>
</dbReference>
<evidence type="ECO:0000313" key="4">
    <source>
        <dbReference type="Proteomes" id="UP000756921"/>
    </source>
</evidence>
<dbReference type="Gene3D" id="1.10.287.110">
    <property type="entry name" value="DnaJ domain"/>
    <property type="match status" value="1"/>
</dbReference>
<feature type="compositionally biased region" description="Basic and acidic residues" evidence="1">
    <location>
        <begin position="68"/>
        <end position="85"/>
    </location>
</feature>
<dbReference type="InterPro" id="IPR001623">
    <property type="entry name" value="DnaJ_domain"/>
</dbReference>
<keyword evidence="4" id="KW-1185">Reference proteome</keyword>
<dbReference type="Proteomes" id="UP000756921">
    <property type="component" value="Unassembled WGS sequence"/>
</dbReference>
<proteinExistence type="predicted"/>
<dbReference type="PROSITE" id="PS50076">
    <property type="entry name" value="DNAJ_2"/>
    <property type="match status" value="1"/>
</dbReference>
<dbReference type="Pfam" id="PF00226">
    <property type="entry name" value="DnaJ"/>
    <property type="match status" value="1"/>
</dbReference>
<organism evidence="3 4">
    <name type="scientific">Paraphaeosphaeria minitans</name>
    <dbReference type="NCBI Taxonomy" id="565426"/>
    <lineage>
        <taxon>Eukaryota</taxon>
        <taxon>Fungi</taxon>
        <taxon>Dikarya</taxon>
        <taxon>Ascomycota</taxon>
        <taxon>Pezizomycotina</taxon>
        <taxon>Dothideomycetes</taxon>
        <taxon>Pleosporomycetidae</taxon>
        <taxon>Pleosporales</taxon>
        <taxon>Massarineae</taxon>
        <taxon>Didymosphaeriaceae</taxon>
        <taxon>Paraphaeosphaeria</taxon>
    </lineage>
</organism>
<gene>
    <name evidence="3" type="ORF">PMIN01_10749</name>
</gene>
<reference evidence="3" key="1">
    <citation type="journal article" date="2020" name="Mol. Plant Microbe Interact.">
        <title>Genome Sequence of the Biocontrol Agent Coniothyrium minitans strain Conio (IMI 134523).</title>
        <authorList>
            <person name="Patel D."/>
            <person name="Shittu T.A."/>
            <person name="Baroncelli R."/>
            <person name="Muthumeenakshi S."/>
            <person name="Osborne T.H."/>
            <person name="Janganan T.K."/>
            <person name="Sreenivasaprasad S."/>
        </authorList>
    </citation>
    <scope>NUCLEOTIDE SEQUENCE</scope>
    <source>
        <strain evidence="3">Conio</strain>
    </source>
</reference>
<dbReference type="InterPro" id="IPR036869">
    <property type="entry name" value="J_dom_sf"/>
</dbReference>
<feature type="domain" description="J" evidence="2">
    <location>
        <begin position="9"/>
        <end position="75"/>
    </location>
</feature>
<evidence type="ECO:0000256" key="1">
    <source>
        <dbReference type="SAM" id="MobiDB-lite"/>
    </source>
</evidence>
<dbReference type="PANTHER" id="PTHR24074">
    <property type="entry name" value="CO-CHAPERONE PROTEIN DJLA"/>
    <property type="match status" value="1"/>
</dbReference>
<accession>A0A9P6G9Q6</accession>
<comment type="caution">
    <text evidence="3">The sequence shown here is derived from an EMBL/GenBank/DDBJ whole genome shotgun (WGS) entry which is preliminary data.</text>
</comment>
<dbReference type="SMART" id="SM00271">
    <property type="entry name" value="DnaJ"/>
    <property type="match status" value="1"/>
</dbReference>
<feature type="region of interest" description="Disordered" evidence="1">
    <location>
        <begin position="68"/>
        <end position="137"/>
    </location>
</feature>
<dbReference type="EMBL" id="WJXW01000012">
    <property type="protein sequence ID" value="KAF9731732.1"/>
    <property type="molecule type" value="Genomic_DNA"/>
</dbReference>
<name>A0A9P6G9Q6_9PLEO</name>
<dbReference type="OrthoDB" id="10250354at2759"/>
<dbReference type="AlphaFoldDB" id="A0A9P6G9Q6"/>
<evidence type="ECO:0000259" key="2">
    <source>
        <dbReference type="PROSITE" id="PS50076"/>
    </source>
</evidence>
<dbReference type="PRINTS" id="PR00625">
    <property type="entry name" value="JDOMAIN"/>
</dbReference>
<dbReference type="SUPFAM" id="SSF46565">
    <property type="entry name" value="Chaperone J-domain"/>
    <property type="match status" value="1"/>
</dbReference>